<dbReference type="PROSITE" id="PS51318">
    <property type="entry name" value="TAT"/>
    <property type="match status" value="1"/>
</dbReference>
<accession>A0ABW7HJA7</accession>
<dbReference type="InterPro" id="IPR024370">
    <property type="entry name" value="PBP_domain"/>
</dbReference>
<dbReference type="Proteomes" id="UP001606134">
    <property type="component" value="Unassembled WGS sequence"/>
</dbReference>
<evidence type="ECO:0000259" key="3">
    <source>
        <dbReference type="Pfam" id="PF12849"/>
    </source>
</evidence>
<feature type="signal peptide" evidence="2">
    <location>
        <begin position="1"/>
        <end position="22"/>
    </location>
</feature>
<name>A0ABW7HJA7_9BURK</name>
<evidence type="ECO:0000256" key="2">
    <source>
        <dbReference type="SAM" id="SignalP"/>
    </source>
</evidence>
<protein>
    <submittedName>
        <fullName evidence="4">PstS family phosphate ABC transporter substrate-binding protein</fullName>
    </submittedName>
</protein>
<dbReference type="InterPro" id="IPR050811">
    <property type="entry name" value="Phosphate_ABC_transporter"/>
</dbReference>
<dbReference type="RefSeq" id="WP_394416678.1">
    <property type="nucleotide sequence ID" value="NZ_JBIGIC010000017.1"/>
</dbReference>
<reference evidence="4 5" key="1">
    <citation type="submission" date="2024-08" db="EMBL/GenBank/DDBJ databases">
        <authorList>
            <person name="Lu H."/>
        </authorList>
    </citation>
    <scope>NUCLEOTIDE SEQUENCE [LARGE SCALE GENOMIC DNA]</scope>
    <source>
        <strain evidence="4 5">BYS78W</strain>
    </source>
</reference>
<evidence type="ECO:0000256" key="1">
    <source>
        <dbReference type="ARBA" id="ARBA00022729"/>
    </source>
</evidence>
<feature type="domain" description="PBP" evidence="3">
    <location>
        <begin position="56"/>
        <end position="310"/>
    </location>
</feature>
<dbReference type="Pfam" id="PF12849">
    <property type="entry name" value="PBP_like_2"/>
    <property type="match status" value="1"/>
</dbReference>
<sequence>MLTRRDLVAIAGLMPLAAQAQAAPVALPGYAPAATVTGLIRTWGHGSRDRDILGGLVRDWQAAFARRQPGVRFETTLRGDATAIGGLYTGAADLALMERPPLAIELDGYQPIFGRDPFEVQVATGSLDVTDHAFAPVLLVHRSNPLPRLTLAQLDALFGADRRRGGAALRTWGDLGLTGPWAEQAVRLYSFAITDDTAQFFQRAVMAGSQKWASPLTEFDGADAGRRIAAALAQDRFGLALCGLQFSNPQLKPLALAVQDGGPFVLPARETVRKRRYPLTRAVSIFLDRQPGQPMPPHLREYLAYVLSREGQQAVERDGRYLPLTPELARREREKLA</sequence>
<gene>
    <name evidence="4" type="ORF">ACG04R_25255</name>
</gene>
<dbReference type="PANTHER" id="PTHR30570">
    <property type="entry name" value="PERIPLASMIC PHOSPHATE BINDING COMPONENT OF PHOSPHATE ABC TRANSPORTER"/>
    <property type="match status" value="1"/>
</dbReference>
<keyword evidence="1 2" id="KW-0732">Signal</keyword>
<dbReference type="EMBL" id="JBIGIC010000017">
    <property type="protein sequence ID" value="MFG6490009.1"/>
    <property type="molecule type" value="Genomic_DNA"/>
</dbReference>
<organism evidence="4 5">
    <name type="scientific">Pelomonas candidula</name>
    <dbReference type="NCBI Taxonomy" id="3299025"/>
    <lineage>
        <taxon>Bacteria</taxon>
        <taxon>Pseudomonadati</taxon>
        <taxon>Pseudomonadota</taxon>
        <taxon>Betaproteobacteria</taxon>
        <taxon>Burkholderiales</taxon>
        <taxon>Sphaerotilaceae</taxon>
        <taxon>Roseateles</taxon>
    </lineage>
</organism>
<dbReference type="InterPro" id="IPR006311">
    <property type="entry name" value="TAT_signal"/>
</dbReference>
<feature type="chain" id="PRO_5047228119" evidence="2">
    <location>
        <begin position="23"/>
        <end position="337"/>
    </location>
</feature>
<evidence type="ECO:0000313" key="5">
    <source>
        <dbReference type="Proteomes" id="UP001606134"/>
    </source>
</evidence>
<dbReference type="PANTHER" id="PTHR30570:SF6">
    <property type="entry name" value="PHOSPHATE-BINDING PROTEIN PSTS"/>
    <property type="match status" value="1"/>
</dbReference>
<evidence type="ECO:0000313" key="4">
    <source>
        <dbReference type="EMBL" id="MFG6490009.1"/>
    </source>
</evidence>
<proteinExistence type="predicted"/>
<keyword evidence="5" id="KW-1185">Reference proteome</keyword>
<comment type="caution">
    <text evidence="4">The sequence shown here is derived from an EMBL/GenBank/DDBJ whole genome shotgun (WGS) entry which is preliminary data.</text>
</comment>
<dbReference type="SUPFAM" id="SSF53850">
    <property type="entry name" value="Periplasmic binding protein-like II"/>
    <property type="match status" value="1"/>
</dbReference>
<dbReference type="Gene3D" id="3.40.190.10">
    <property type="entry name" value="Periplasmic binding protein-like II"/>
    <property type="match status" value="2"/>
</dbReference>